<evidence type="ECO:0000256" key="2">
    <source>
        <dbReference type="ARBA" id="ARBA00023125"/>
    </source>
</evidence>
<name>A0A1H2UM23_9FIRM</name>
<sequence>MIDYEENAKILKALADPNRLKIADILSCGELCACEILEHFEFTQPTLSHHIKVLTEAGLVNVRKDGLWNYYSLNKTKCNEIVLMLKNIISETGDCICKKIGNKECKQKIGFVNLK</sequence>
<gene>
    <name evidence="5" type="ORF">SAMN05660923_00868</name>
</gene>
<evidence type="ECO:0000259" key="4">
    <source>
        <dbReference type="PROSITE" id="PS50987"/>
    </source>
</evidence>
<evidence type="ECO:0000313" key="6">
    <source>
        <dbReference type="Proteomes" id="UP000198828"/>
    </source>
</evidence>
<feature type="domain" description="HTH arsR-type" evidence="4">
    <location>
        <begin position="1"/>
        <end position="93"/>
    </location>
</feature>
<keyword evidence="3" id="KW-0804">Transcription</keyword>
<dbReference type="GO" id="GO:0003700">
    <property type="term" value="F:DNA-binding transcription factor activity"/>
    <property type="evidence" value="ECO:0007669"/>
    <property type="project" value="InterPro"/>
</dbReference>
<dbReference type="PANTHER" id="PTHR33154">
    <property type="entry name" value="TRANSCRIPTIONAL REGULATOR, ARSR FAMILY"/>
    <property type="match status" value="1"/>
</dbReference>
<dbReference type="Pfam" id="PF01022">
    <property type="entry name" value="HTH_5"/>
    <property type="match status" value="1"/>
</dbReference>
<evidence type="ECO:0000256" key="3">
    <source>
        <dbReference type="ARBA" id="ARBA00023163"/>
    </source>
</evidence>
<dbReference type="OrthoDB" id="9798835at2"/>
<accession>A0A1H2UM23</accession>
<proteinExistence type="predicted"/>
<dbReference type="AlphaFoldDB" id="A0A1H2UM23"/>
<dbReference type="PANTHER" id="PTHR33154:SF18">
    <property type="entry name" value="ARSENICAL RESISTANCE OPERON REPRESSOR"/>
    <property type="match status" value="1"/>
</dbReference>
<dbReference type="PROSITE" id="PS50987">
    <property type="entry name" value="HTH_ARSR_2"/>
    <property type="match status" value="1"/>
</dbReference>
<dbReference type="Gene3D" id="1.10.10.10">
    <property type="entry name" value="Winged helix-like DNA-binding domain superfamily/Winged helix DNA-binding domain"/>
    <property type="match status" value="1"/>
</dbReference>
<keyword evidence="1" id="KW-0805">Transcription regulation</keyword>
<dbReference type="InterPro" id="IPR011991">
    <property type="entry name" value="ArsR-like_HTH"/>
</dbReference>
<dbReference type="SUPFAM" id="SSF46785">
    <property type="entry name" value="Winged helix' DNA-binding domain"/>
    <property type="match status" value="1"/>
</dbReference>
<keyword evidence="6" id="KW-1185">Reference proteome</keyword>
<evidence type="ECO:0000256" key="1">
    <source>
        <dbReference type="ARBA" id="ARBA00023015"/>
    </source>
</evidence>
<dbReference type="EMBL" id="FNNG01000003">
    <property type="protein sequence ID" value="SDW56554.1"/>
    <property type="molecule type" value="Genomic_DNA"/>
</dbReference>
<dbReference type="CDD" id="cd00090">
    <property type="entry name" value="HTH_ARSR"/>
    <property type="match status" value="1"/>
</dbReference>
<dbReference type="GO" id="GO:0003677">
    <property type="term" value="F:DNA binding"/>
    <property type="evidence" value="ECO:0007669"/>
    <property type="project" value="UniProtKB-KW"/>
</dbReference>
<protein>
    <submittedName>
        <fullName evidence="5">Transcriptional regulator, ArsR family</fullName>
    </submittedName>
</protein>
<evidence type="ECO:0000313" key="5">
    <source>
        <dbReference type="EMBL" id="SDW56554.1"/>
    </source>
</evidence>
<dbReference type="Proteomes" id="UP000198828">
    <property type="component" value="Unassembled WGS sequence"/>
</dbReference>
<dbReference type="PRINTS" id="PR00778">
    <property type="entry name" value="HTHARSR"/>
</dbReference>
<dbReference type="SMART" id="SM00418">
    <property type="entry name" value="HTH_ARSR"/>
    <property type="match status" value="1"/>
</dbReference>
<keyword evidence="2" id="KW-0238">DNA-binding</keyword>
<organism evidence="5 6">
    <name type="scientific">Tepidimicrobium xylanilyticum</name>
    <dbReference type="NCBI Taxonomy" id="1123352"/>
    <lineage>
        <taxon>Bacteria</taxon>
        <taxon>Bacillati</taxon>
        <taxon>Bacillota</taxon>
        <taxon>Tissierellia</taxon>
        <taxon>Tissierellales</taxon>
        <taxon>Tepidimicrobiaceae</taxon>
        <taxon>Tepidimicrobium</taxon>
    </lineage>
</organism>
<reference evidence="5 6" key="1">
    <citation type="submission" date="2016-10" db="EMBL/GenBank/DDBJ databases">
        <authorList>
            <person name="de Groot N.N."/>
        </authorList>
    </citation>
    <scope>NUCLEOTIDE SEQUENCE [LARGE SCALE GENOMIC DNA]</scope>
    <source>
        <strain evidence="5 6">DSM 23310</strain>
    </source>
</reference>
<dbReference type="NCBIfam" id="NF033788">
    <property type="entry name" value="HTH_metalloreg"/>
    <property type="match status" value="1"/>
</dbReference>
<dbReference type="InterPro" id="IPR001845">
    <property type="entry name" value="HTH_ArsR_DNA-bd_dom"/>
</dbReference>
<dbReference type="InterPro" id="IPR051081">
    <property type="entry name" value="HTH_MetalResp_TranReg"/>
</dbReference>
<dbReference type="InterPro" id="IPR036388">
    <property type="entry name" value="WH-like_DNA-bd_sf"/>
</dbReference>
<dbReference type="InterPro" id="IPR036390">
    <property type="entry name" value="WH_DNA-bd_sf"/>
</dbReference>